<evidence type="ECO:0000313" key="3">
    <source>
        <dbReference type="Proteomes" id="UP000294933"/>
    </source>
</evidence>
<dbReference type="VEuPathDB" id="FungiDB:BD410DRAFT_203717"/>
<gene>
    <name evidence="2" type="ORF">BD410DRAFT_203717</name>
</gene>
<dbReference type="AlphaFoldDB" id="A0A4Y7PHX3"/>
<dbReference type="Proteomes" id="UP000294933">
    <property type="component" value="Unassembled WGS sequence"/>
</dbReference>
<protein>
    <recommendedName>
        <fullName evidence="4">Hydrophobic surface binding protein</fullName>
    </recommendedName>
</protein>
<sequence>MRFAASVLTLSLVATSSVALTFVKRDAPTILTDITYIAGNISKLNADINTFAVSSTLVHGLALHTDSVKLDTAVKGATTDVLATPTLTEDEGNAILTAVQDLEDGIIGALTNITAVKANVQALPVGNLAALVLSDLKTLSADTQTFENDLIAISPADLLDTANQIADTVNAAFAAAIAAYS</sequence>
<dbReference type="Gene3D" id="1.20.1280.140">
    <property type="match status" value="1"/>
</dbReference>
<feature type="chain" id="PRO_5021470313" description="Hydrophobic surface binding protein" evidence="1">
    <location>
        <begin position="20"/>
        <end position="181"/>
    </location>
</feature>
<dbReference type="PANTHER" id="PTHR38123">
    <property type="entry name" value="CELL WALL SERINE-THREONINE-RICH GALACTOMANNOPROTEIN MP1 (AFU_ORTHOLOGUE AFUA_4G03240)"/>
    <property type="match status" value="1"/>
</dbReference>
<evidence type="ECO:0000256" key="1">
    <source>
        <dbReference type="SAM" id="SignalP"/>
    </source>
</evidence>
<dbReference type="EMBL" id="ML170339">
    <property type="protein sequence ID" value="TDL14432.1"/>
    <property type="molecule type" value="Genomic_DNA"/>
</dbReference>
<keyword evidence="3" id="KW-1185">Reference proteome</keyword>
<dbReference type="Pfam" id="PF12296">
    <property type="entry name" value="HsbA"/>
    <property type="match status" value="1"/>
</dbReference>
<evidence type="ECO:0008006" key="4">
    <source>
        <dbReference type="Google" id="ProtNLM"/>
    </source>
</evidence>
<reference evidence="2 3" key="1">
    <citation type="submission" date="2018-06" db="EMBL/GenBank/DDBJ databases">
        <title>A transcriptomic atlas of mushroom development highlights an independent origin of complex multicellularity.</title>
        <authorList>
            <consortium name="DOE Joint Genome Institute"/>
            <person name="Krizsan K."/>
            <person name="Almasi E."/>
            <person name="Merenyi Z."/>
            <person name="Sahu N."/>
            <person name="Viragh M."/>
            <person name="Koszo T."/>
            <person name="Mondo S."/>
            <person name="Kiss B."/>
            <person name="Balint B."/>
            <person name="Kues U."/>
            <person name="Barry K."/>
            <person name="Hegedus J.C."/>
            <person name="Henrissat B."/>
            <person name="Johnson J."/>
            <person name="Lipzen A."/>
            <person name="Ohm R."/>
            <person name="Nagy I."/>
            <person name="Pangilinan J."/>
            <person name="Yan J."/>
            <person name="Xiong Y."/>
            <person name="Grigoriev I.V."/>
            <person name="Hibbett D.S."/>
            <person name="Nagy L.G."/>
        </authorList>
    </citation>
    <scope>NUCLEOTIDE SEQUENCE [LARGE SCALE GENOMIC DNA]</scope>
    <source>
        <strain evidence="2 3">SZMC22713</strain>
    </source>
</reference>
<dbReference type="GO" id="GO:0005576">
    <property type="term" value="C:extracellular region"/>
    <property type="evidence" value="ECO:0007669"/>
    <property type="project" value="TreeGrafter"/>
</dbReference>
<keyword evidence="1" id="KW-0732">Signal</keyword>
<proteinExistence type="predicted"/>
<dbReference type="OrthoDB" id="3485059at2759"/>
<accession>A0A4Y7PHX3</accession>
<dbReference type="InterPro" id="IPR021054">
    <property type="entry name" value="Cell_wall_mannoprotein_1"/>
</dbReference>
<organism evidence="2 3">
    <name type="scientific">Rickenella mellea</name>
    <dbReference type="NCBI Taxonomy" id="50990"/>
    <lineage>
        <taxon>Eukaryota</taxon>
        <taxon>Fungi</taxon>
        <taxon>Dikarya</taxon>
        <taxon>Basidiomycota</taxon>
        <taxon>Agaricomycotina</taxon>
        <taxon>Agaricomycetes</taxon>
        <taxon>Hymenochaetales</taxon>
        <taxon>Rickenellaceae</taxon>
        <taxon>Rickenella</taxon>
    </lineage>
</organism>
<dbReference type="PANTHER" id="PTHR38123:SF1">
    <property type="entry name" value="HYDROPHOBIC SURFACE BINDING PROTEIN"/>
    <property type="match status" value="1"/>
</dbReference>
<name>A0A4Y7PHX3_9AGAM</name>
<feature type="signal peptide" evidence="1">
    <location>
        <begin position="1"/>
        <end position="19"/>
    </location>
</feature>
<evidence type="ECO:0000313" key="2">
    <source>
        <dbReference type="EMBL" id="TDL14432.1"/>
    </source>
</evidence>